<sequence length="99" mass="11160">MTRLLISYFSAGLMIGFVLTAPFAPRMQKITDFFRYRIGYWNMLIPIGIIVVTNAAAYSMLNIAGLALLGPFDLIFIGATIADYLRDRKYNSGKQKQDD</sequence>
<name>A0A4Q7DXY3_9LACO</name>
<organism evidence="2 3">
    <name type="scientific">Lactobacillus delbrueckii</name>
    <dbReference type="NCBI Taxonomy" id="1584"/>
    <lineage>
        <taxon>Bacteria</taxon>
        <taxon>Bacillati</taxon>
        <taxon>Bacillota</taxon>
        <taxon>Bacilli</taxon>
        <taxon>Lactobacillales</taxon>
        <taxon>Lactobacillaceae</taxon>
        <taxon>Lactobacillus</taxon>
    </lineage>
</organism>
<comment type="caution">
    <text evidence="2">The sequence shown here is derived from an EMBL/GenBank/DDBJ whole genome shotgun (WGS) entry which is preliminary data.</text>
</comment>
<feature type="transmembrane region" description="Helical" evidence="1">
    <location>
        <begin position="38"/>
        <end position="57"/>
    </location>
</feature>
<evidence type="ECO:0000313" key="2">
    <source>
        <dbReference type="EMBL" id="RZM17499.1"/>
    </source>
</evidence>
<proteinExistence type="predicted"/>
<accession>A0A4Q7DXY3</accession>
<evidence type="ECO:0000256" key="1">
    <source>
        <dbReference type="SAM" id="Phobius"/>
    </source>
</evidence>
<evidence type="ECO:0000313" key="3">
    <source>
        <dbReference type="Proteomes" id="UP000292818"/>
    </source>
</evidence>
<dbReference type="Proteomes" id="UP000292818">
    <property type="component" value="Unassembled WGS sequence"/>
</dbReference>
<keyword evidence="1" id="KW-0472">Membrane</keyword>
<keyword evidence="1" id="KW-1133">Transmembrane helix</keyword>
<reference evidence="2 3" key="1">
    <citation type="submission" date="2019-01" db="EMBL/GenBank/DDBJ databases">
        <title>Colonization of the human gut by bovine bacteria present in Parmesan cheese.</title>
        <authorList>
            <person name="Lugli G.A."/>
            <person name="Milani C."/>
        </authorList>
    </citation>
    <scope>NUCLEOTIDE SEQUENCE [LARGE SCALE GENOMIC DNA]</scope>
    <source>
        <strain evidence="2 3">LDELB18P1</strain>
    </source>
</reference>
<dbReference type="AlphaFoldDB" id="A0A4Q7DXY3"/>
<gene>
    <name evidence="2" type="ORF">LDELB18P1_0077</name>
</gene>
<feature type="transmembrane region" description="Helical" evidence="1">
    <location>
        <begin position="63"/>
        <end position="85"/>
    </location>
</feature>
<protein>
    <submittedName>
        <fullName evidence="2">Acyl-CoA dehydrogenase</fullName>
    </submittedName>
</protein>
<dbReference type="RefSeq" id="WP_225209185.1">
    <property type="nucleotide sequence ID" value="NZ_JAJAON010000109.1"/>
</dbReference>
<keyword evidence="1" id="KW-0812">Transmembrane</keyword>
<feature type="transmembrane region" description="Helical" evidence="1">
    <location>
        <begin position="6"/>
        <end position="26"/>
    </location>
</feature>
<dbReference type="EMBL" id="SETJ01000008">
    <property type="protein sequence ID" value="RZM17499.1"/>
    <property type="molecule type" value="Genomic_DNA"/>
</dbReference>